<dbReference type="GeneID" id="78406034"/>
<dbReference type="EMBL" id="QSJG01000022">
    <property type="protein sequence ID" value="RHD53432.1"/>
    <property type="molecule type" value="Genomic_DNA"/>
</dbReference>
<organism evidence="1 2">
    <name type="scientific">Phocaeicola plebeius</name>
    <dbReference type="NCBI Taxonomy" id="310297"/>
    <lineage>
        <taxon>Bacteria</taxon>
        <taxon>Pseudomonadati</taxon>
        <taxon>Bacteroidota</taxon>
        <taxon>Bacteroidia</taxon>
        <taxon>Bacteroidales</taxon>
        <taxon>Bacteroidaceae</taxon>
        <taxon>Phocaeicola</taxon>
    </lineage>
</organism>
<sequence>MSKIFLITYDLKEPGQDYSDLYEAIKGLGDWQHPLESVWMVKVNDFIVAQNIYDTLRPQIDENDLLFIVDITDRNRQGWLSKTVWTWLNKE</sequence>
<reference evidence="1 2" key="1">
    <citation type="submission" date="2018-08" db="EMBL/GenBank/DDBJ databases">
        <title>A genome reference for cultivated species of the human gut microbiota.</title>
        <authorList>
            <person name="Zou Y."/>
            <person name="Xue W."/>
            <person name="Luo G."/>
        </authorList>
    </citation>
    <scope>NUCLEOTIDE SEQUENCE [LARGE SCALE GENOMIC DNA]</scope>
    <source>
        <strain evidence="1 2">AM31-10</strain>
    </source>
</reference>
<evidence type="ECO:0008006" key="3">
    <source>
        <dbReference type="Google" id="ProtNLM"/>
    </source>
</evidence>
<gene>
    <name evidence="1" type="ORF">DW789_10775</name>
</gene>
<dbReference type="RefSeq" id="WP_008139930.1">
    <property type="nucleotide sequence ID" value="NZ_JAQEYB010000023.1"/>
</dbReference>
<accession>A0A414FRZ3</accession>
<protein>
    <recommendedName>
        <fullName evidence="3">SinR family protein</fullName>
    </recommendedName>
</protein>
<dbReference type="Proteomes" id="UP000284361">
    <property type="component" value="Unassembled WGS sequence"/>
</dbReference>
<dbReference type="AlphaFoldDB" id="A0A414FRZ3"/>
<proteinExistence type="predicted"/>
<evidence type="ECO:0000313" key="1">
    <source>
        <dbReference type="EMBL" id="RHD53432.1"/>
    </source>
</evidence>
<evidence type="ECO:0000313" key="2">
    <source>
        <dbReference type="Proteomes" id="UP000284361"/>
    </source>
</evidence>
<name>A0A414FRZ3_9BACT</name>
<comment type="caution">
    <text evidence="1">The sequence shown here is derived from an EMBL/GenBank/DDBJ whole genome shotgun (WGS) entry which is preliminary data.</text>
</comment>